<gene>
    <name evidence="2" type="ORF">OJ996_11345</name>
</gene>
<accession>A0ABT3G3V7</accession>
<feature type="signal peptide" evidence="1">
    <location>
        <begin position="1"/>
        <end position="29"/>
    </location>
</feature>
<dbReference type="RefSeq" id="WP_264513684.1">
    <property type="nucleotide sequence ID" value="NZ_JAPDDR010000005.1"/>
</dbReference>
<name>A0ABT3G3V7_9BACT</name>
<feature type="chain" id="PRO_5045840640" evidence="1">
    <location>
        <begin position="30"/>
        <end position="483"/>
    </location>
</feature>
<sequence>MKPESSPRLSKAVALAAVLAALSALPASGQNPALSTPFVISRVQLVYSMVSHRQSLPDRVAFYNQKGAGNDQYATPMLVCDPLVTLYNPANTSASRSKVRVLLSDPPIGFKFKKNANYLRNEFSAAAGFHPMGRFQINNESNQNVRKRFVMLLRELGVNETPGAAITLGAGESRTFAPWVEENWTWGLETAVGYMPHAFYDWNADHNLTTQDERTGNLFGVEAVSGWDPIAGFQMDNLSYGSTQSRPASTYYNFESADGMNGGWVNILNNETVTVEAKAMRATPLPGADFTVDLLGGNIQDTSRDILRSFPMPLGDLPSLPQINRTFQVGDILQGPADNHPAGKSPFAVITMIAKTEALLENRFYERPPLPAADLYEMHFTALTDFNQNDRISASDRLASGFQVKSMTRFGDQLFLDFATGPEIEALRIVGTSSLEEGFTEDLSEQTISVPGPPGSGLQKAIVNIAGKGPRYFIRLEEVAGTP</sequence>
<evidence type="ECO:0000313" key="3">
    <source>
        <dbReference type="Proteomes" id="UP001165653"/>
    </source>
</evidence>
<evidence type="ECO:0000256" key="1">
    <source>
        <dbReference type="SAM" id="SignalP"/>
    </source>
</evidence>
<proteinExistence type="predicted"/>
<organism evidence="2 3">
    <name type="scientific">Luteolibacter rhizosphaerae</name>
    <dbReference type="NCBI Taxonomy" id="2989719"/>
    <lineage>
        <taxon>Bacteria</taxon>
        <taxon>Pseudomonadati</taxon>
        <taxon>Verrucomicrobiota</taxon>
        <taxon>Verrucomicrobiia</taxon>
        <taxon>Verrucomicrobiales</taxon>
        <taxon>Verrucomicrobiaceae</taxon>
        <taxon>Luteolibacter</taxon>
    </lineage>
</organism>
<dbReference type="Proteomes" id="UP001165653">
    <property type="component" value="Unassembled WGS sequence"/>
</dbReference>
<keyword evidence="3" id="KW-1185">Reference proteome</keyword>
<evidence type="ECO:0000313" key="2">
    <source>
        <dbReference type="EMBL" id="MCW1914174.1"/>
    </source>
</evidence>
<comment type="caution">
    <text evidence="2">The sequence shown here is derived from an EMBL/GenBank/DDBJ whole genome shotgun (WGS) entry which is preliminary data.</text>
</comment>
<protein>
    <submittedName>
        <fullName evidence="2">Uncharacterized protein</fullName>
    </submittedName>
</protein>
<keyword evidence="1" id="KW-0732">Signal</keyword>
<reference evidence="2" key="1">
    <citation type="submission" date="2022-10" db="EMBL/GenBank/DDBJ databases">
        <title>Luteolibacter sp. GHJ8, whole genome shotgun sequencing project.</title>
        <authorList>
            <person name="Zhao G."/>
            <person name="Shen L."/>
        </authorList>
    </citation>
    <scope>NUCLEOTIDE SEQUENCE</scope>
    <source>
        <strain evidence="2">GHJ8</strain>
    </source>
</reference>
<dbReference type="EMBL" id="JAPDDR010000005">
    <property type="protein sequence ID" value="MCW1914174.1"/>
    <property type="molecule type" value="Genomic_DNA"/>
</dbReference>